<dbReference type="AlphaFoldDB" id="A0A6A4H8U4"/>
<protein>
    <submittedName>
        <fullName evidence="1">Uncharacterized protein</fullName>
    </submittedName>
</protein>
<dbReference type="EMBL" id="ML769545">
    <property type="protein sequence ID" value="KAE9394669.1"/>
    <property type="molecule type" value="Genomic_DNA"/>
</dbReference>
<accession>A0A6A4H8U4</accession>
<keyword evidence="2" id="KW-1185">Reference proteome</keyword>
<evidence type="ECO:0000313" key="2">
    <source>
        <dbReference type="Proteomes" id="UP000799118"/>
    </source>
</evidence>
<gene>
    <name evidence="1" type="ORF">BT96DRAFT_942968</name>
</gene>
<reference evidence="1" key="1">
    <citation type="journal article" date="2019" name="Environ. Microbiol.">
        <title>Fungal ecological strategies reflected in gene transcription - a case study of two litter decomposers.</title>
        <authorList>
            <person name="Barbi F."/>
            <person name="Kohler A."/>
            <person name="Barry K."/>
            <person name="Baskaran P."/>
            <person name="Daum C."/>
            <person name="Fauchery L."/>
            <person name="Ihrmark K."/>
            <person name="Kuo A."/>
            <person name="LaButti K."/>
            <person name="Lipzen A."/>
            <person name="Morin E."/>
            <person name="Grigoriev I.V."/>
            <person name="Henrissat B."/>
            <person name="Lindahl B."/>
            <person name="Martin F."/>
        </authorList>
    </citation>
    <scope>NUCLEOTIDE SEQUENCE</scope>
    <source>
        <strain evidence="1">JB14</strain>
    </source>
</reference>
<name>A0A6A4H8U4_9AGAR</name>
<sequence>MNNLNTRLQKFQGTLIDLFQMVYSHFIPTDSFHRNIGFCTGEVPGGDSKLSRRGTRSRDEVMSSPTRSATVFLFWVSRKHEFMLFMDNVELLLNQKIFNCESNT</sequence>
<proteinExistence type="predicted"/>
<organism evidence="1 2">
    <name type="scientific">Gymnopus androsaceus JB14</name>
    <dbReference type="NCBI Taxonomy" id="1447944"/>
    <lineage>
        <taxon>Eukaryota</taxon>
        <taxon>Fungi</taxon>
        <taxon>Dikarya</taxon>
        <taxon>Basidiomycota</taxon>
        <taxon>Agaricomycotina</taxon>
        <taxon>Agaricomycetes</taxon>
        <taxon>Agaricomycetidae</taxon>
        <taxon>Agaricales</taxon>
        <taxon>Marasmiineae</taxon>
        <taxon>Omphalotaceae</taxon>
        <taxon>Gymnopus</taxon>
    </lineage>
</organism>
<evidence type="ECO:0000313" key="1">
    <source>
        <dbReference type="EMBL" id="KAE9394669.1"/>
    </source>
</evidence>
<dbReference type="Proteomes" id="UP000799118">
    <property type="component" value="Unassembled WGS sequence"/>
</dbReference>